<feature type="region of interest" description="Disordered" evidence="1">
    <location>
        <begin position="37"/>
        <end position="76"/>
    </location>
</feature>
<evidence type="ECO:0000256" key="1">
    <source>
        <dbReference type="SAM" id="MobiDB-lite"/>
    </source>
</evidence>
<name>A0ABN2JYD1_9MICO</name>
<proteinExistence type="predicted"/>
<reference evidence="2 3" key="1">
    <citation type="journal article" date="2019" name="Int. J. Syst. Evol. Microbiol.">
        <title>The Global Catalogue of Microorganisms (GCM) 10K type strain sequencing project: providing services to taxonomists for standard genome sequencing and annotation.</title>
        <authorList>
            <consortium name="The Broad Institute Genomics Platform"/>
            <consortium name="The Broad Institute Genome Sequencing Center for Infectious Disease"/>
            <person name="Wu L."/>
            <person name="Ma J."/>
        </authorList>
    </citation>
    <scope>NUCLEOTIDE SEQUENCE [LARGE SCALE GENOMIC DNA]</scope>
    <source>
        <strain evidence="2 3">JCM 15628</strain>
    </source>
</reference>
<gene>
    <name evidence="2" type="ORF">GCM10009817_00430</name>
</gene>
<organism evidence="2 3">
    <name type="scientific">Terrabacter lapilli</name>
    <dbReference type="NCBI Taxonomy" id="436231"/>
    <lineage>
        <taxon>Bacteria</taxon>
        <taxon>Bacillati</taxon>
        <taxon>Actinomycetota</taxon>
        <taxon>Actinomycetes</taxon>
        <taxon>Micrococcales</taxon>
        <taxon>Intrasporangiaceae</taxon>
        <taxon>Terrabacter</taxon>
    </lineage>
</organism>
<dbReference type="EMBL" id="BAAAPU010000001">
    <property type="protein sequence ID" value="GAA1964596.1"/>
    <property type="molecule type" value="Genomic_DNA"/>
</dbReference>
<accession>A0ABN2JYD1</accession>
<keyword evidence="3" id="KW-1185">Reference proteome</keyword>
<comment type="caution">
    <text evidence="2">The sequence shown here is derived from an EMBL/GenBank/DDBJ whole genome shotgun (WGS) entry which is preliminary data.</text>
</comment>
<dbReference type="Proteomes" id="UP001500013">
    <property type="component" value="Unassembled WGS sequence"/>
</dbReference>
<feature type="compositionally biased region" description="Low complexity" evidence="1">
    <location>
        <begin position="37"/>
        <end position="70"/>
    </location>
</feature>
<evidence type="ECO:0000313" key="3">
    <source>
        <dbReference type="Proteomes" id="UP001500013"/>
    </source>
</evidence>
<protein>
    <recommendedName>
        <fullName evidence="4">Lipoprotein</fullName>
    </recommendedName>
</protein>
<evidence type="ECO:0000313" key="2">
    <source>
        <dbReference type="EMBL" id="GAA1964596.1"/>
    </source>
</evidence>
<sequence>MTTTRVHTARHIVRDLVVSAAAVGVLAGCTQGVGATATLPTTSARTPTTTSAEAPSPSTTTPSAPTSSPATPAPAPEVGKALAAAIDDLSAKKRNLVRLDAARKQLVTGNEALRQARIAVTAMRSDVYGTTRNCSAAWVQNGIIRTKAGVANGSANAVMTVVGSRRAQLAVLAQTATTVERQVAAQHSTLASLPNVKAAVEAARSTVVTEGSATTKINEAAMSLRSNATQVSASGSQIMAKTC</sequence>
<evidence type="ECO:0008006" key="4">
    <source>
        <dbReference type="Google" id="ProtNLM"/>
    </source>
</evidence>
<dbReference type="PROSITE" id="PS51257">
    <property type="entry name" value="PROKAR_LIPOPROTEIN"/>
    <property type="match status" value="1"/>
</dbReference>